<gene>
    <name evidence="2" type="ORF">KCH_12920</name>
</gene>
<dbReference type="EMBL" id="JNBY01000051">
    <property type="protein sequence ID" value="KDN86846.1"/>
    <property type="molecule type" value="Genomic_DNA"/>
</dbReference>
<feature type="compositionally biased region" description="Basic residues" evidence="1">
    <location>
        <begin position="11"/>
        <end position="30"/>
    </location>
</feature>
<reference evidence="2 3" key="1">
    <citation type="submission" date="2014-05" db="EMBL/GenBank/DDBJ databases">
        <title>Draft Genome Sequence of Kitasatospora cheerisanensis KCTC 2395.</title>
        <authorList>
            <person name="Nam D.H."/>
        </authorList>
    </citation>
    <scope>NUCLEOTIDE SEQUENCE [LARGE SCALE GENOMIC DNA]</scope>
    <source>
        <strain evidence="2 3">KCTC 2395</strain>
    </source>
</reference>
<feature type="region of interest" description="Disordered" evidence="1">
    <location>
        <begin position="1"/>
        <end position="40"/>
    </location>
</feature>
<keyword evidence="3" id="KW-1185">Reference proteome</keyword>
<accession>A0A066Z945</accession>
<dbReference type="HOGENOM" id="CLU_2423027_0_0_11"/>
<dbReference type="Proteomes" id="UP000027178">
    <property type="component" value="Unassembled WGS sequence"/>
</dbReference>
<protein>
    <submittedName>
        <fullName evidence="2">Uncharacterized protein</fullName>
    </submittedName>
</protein>
<organism evidence="2 3">
    <name type="scientific">Kitasatospora cheerisanensis KCTC 2395</name>
    <dbReference type="NCBI Taxonomy" id="1348663"/>
    <lineage>
        <taxon>Bacteria</taxon>
        <taxon>Bacillati</taxon>
        <taxon>Actinomycetota</taxon>
        <taxon>Actinomycetes</taxon>
        <taxon>Kitasatosporales</taxon>
        <taxon>Streptomycetaceae</taxon>
        <taxon>Kitasatospora</taxon>
    </lineage>
</organism>
<sequence length="91" mass="10048">MSNGMLDPHRPAHRGRRCRHGGRTARRGRPGRGVPGPHRPWRVRAEVVLPGVRHRAAAPDRGGPGLPDFDDPRFLWPEQLVEDGPAARSAT</sequence>
<comment type="caution">
    <text evidence="2">The sequence shown here is derived from an EMBL/GenBank/DDBJ whole genome shotgun (WGS) entry which is preliminary data.</text>
</comment>
<dbReference type="AlphaFoldDB" id="A0A066Z945"/>
<proteinExistence type="predicted"/>
<name>A0A066Z945_9ACTN</name>
<evidence type="ECO:0000256" key="1">
    <source>
        <dbReference type="SAM" id="MobiDB-lite"/>
    </source>
</evidence>
<evidence type="ECO:0000313" key="2">
    <source>
        <dbReference type="EMBL" id="KDN86846.1"/>
    </source>
</evidence>
<evidence type="ECO:0000313" key="3">
    <source>
        <dbReference type="Proteomes" id="UP000027178"/>
    </source>
</evidence>